<comment type="caution">
    <text evidence="2">The sequence shown here is derived from an EMBL/GenBank/DDBJ whole genome shotgun (WGS) entry which is preliminary data.</text>
</comment>
<keyword evidence="1" id="KW-0472">Membrane</keyword>
<evidence type="ECO:0000313" key="3">
    <source>
        <dbReference type="Proteomes" id="UP000014411"/>
    </source>
</evidence>
<evidence type="ECO:0000256" key="1">
    <source>
        <dbReference type="SAM" id="Phobius"/>
    </source>
</evidence>
<evidence type="ECO:0000313" key="2">
    <source>
        <dbReference type="EMBL" id="EPE98633.1"/>
    </source>
</evidence>
<protein>
    <recommendedName>
        <fullName evidence="4">Transmembrane protein</fullName>
    </recommendedName>
</protein>
<feature type="transmembrane region" description="Helical" evidence="1">
    <location>
        <begin position="31"/>
        <end position="52"/>
    </location>
</feature>
<feature type="transmembrane region" description="Helical" evidence="1">
    <location>
        <begin position="58"/>
        <end position="79"/>
    </location>
</feature>
<reference evidence="2 3" key="1">
    <citation type="journal article" date="2012" name="J. Bacteriol.">
        <title>Genome sequence of Rhizobium grahamii CCGE502, a broad-host-range symbiont with low nodulation competitiveness in Phaseolus vulgaris.</title>
        <authorList>
            <person name="Althabegoiti M.J."/>
            <person name="Lozano L."/>
            <person name="Torres-Tejerizo G."/>
            <person name="Ormeno-Orrillo E."/>
            <person name="Rogel M.A."/>
            <person name="Gonzalez V."/>
            <person name="Martinez-Romero E."/>
        </authorList>
    </citation>
    <scope>NUCLEOTIDE SEQUENCE [LARGE SCALE GENOMIC DNA]</scope>
    <source>
        <strain evidence="2 3">CCGE 502</strain>
    </source>
</reference>
<dbReference type="AlphaFoldDB" id="S3IID8"/>
<keyword evidence="1" id="KW-1133">Transmembrane helix</keyword>
<dbReference type="HOGENOM" id="CLU_2510358_0_0_5"/>
<proteinExistence type="predicted"/>
<accession>S3IID8</accession>
<keyword evidence="1" id="KW-0812">Transmembrane</keyword>
<gene>
    <name evidence="2" type="ORF">RGCCGE502_09410</name>
</gene>
<keyword evidence="3" id="KW-1185">Reference proteome</keyword>
<dbReference type="Proteomes" id="UP000014411">
    <property type="component" value="Unassembled WGS sequence"/>
</dbReference>
<organism evidence="2 3">
    <name type="scientific">Rhizobium grahamii CCGE 502</name>
    <dbReference type="NCBI Taxonomy" id="990285"/>
    <lineage>
        <taxon>Bacteria</taxon>
        <taxon>Pseudomonadati</taxon>
        <taxon>Pseudomonadota</taxon>
        <taxon>Alphaproteobacteria</taxon>
        <taxon>Hyphomicrobiales</taxon>
        <taxon>Rhizobiaceae</taxon>
        <taxon>Rhizobium/Agrobacterium group</taxon>
        <taxon>Rhizobium</taxon>
    </lineage>
</organism>
<name>S3IID8_9HYPH</name>
<sequence>MKNNHAARTHRMQRGLIGLIVGTGPEKAGNVATVAIVASFALVMIAFFRFDFATQFELFFKILTTMLGPVGLALGYLFGSKEKGS</sequence>
<evidence type="ECO:0008006" key="4">
    <source>
        <dbReference type="Google" id="ProtNLM"/>
    </source>
</evidence>
<dbReference type="EMBL" id="AEYE02000011">
    <property type="protein sequence ID" value="EPE98633.1"/>
    <property type="molecule type" value="Genomic_DNA"/>
</dbReference>